<organism evidence="2 3">
    <name type="scientific">Knufia fluminis</name>
    <dbReference type="NCBI Taxonomy" id="191047"/>
    <lineage>
        <taxon>Eukaryota</taxon>
        <taxon>Fungi</taxon>
        <taxon>Dikarya</taxon>
        <taxon>Ascomycota</taxon>
        <taxon>Pezizomycotina</taxon>
        <taxon>Eurotiomycetes</taxon>
        <taxon>Chaetothyriomycetidae</taxon>
        <taxon>Chaetothyriales</taxon>
        <taxon>Trichomeriaceae</taxon>
        <taxon>Knufia</taxon>
    </lineage>
</organism>
<feature type="region of interest" description="Disordered" evidence="1">
    <location>
        <begin position="1004"/>
        <end position="1048"/>
    </location>
</feature>
<feature type="compositionally biased region" description="Polar residues" evidence="1">
    <location>
        <begin position="136"/>
        <end position="148"/>
    </location>
</feature>
<dbReference type="GO" id="GO:0005737">
    <property type="term" value="C:cytoplasm"/>
    <property type="evidence" value="ECO:0007669"/>
    <property type="project" value="TreeGrafter"/>
</dbReference>
<feature type="compositionally biased region" description="Basic residues" evidence="1">
    <location>
        <begin position="1023"/>
        <end position="1032"/>
    </location>
</feature>
<protein>
    <submittedName>
        <fullName evidence="2">Uncharacterized protein</fullName>
    </submittedName>
</protein>
<evidence type="ECO:0000256" key="1">
    <source>
        <dbReference type="SAM" id="MobiDB-lite"/>
    </source>
</evidence>
<dbReference type="SUPFAM" id="SSF50978">
    <property type="entry name" value="WD40 repeat-like"/>
    <property type="match status" value="1"/>
</dbReference>
<dbReference type="Proteomes" id="UP001316803">
    <property type="component" value="Unassembled WGS sequence"/>
</dbReference>
<keyword evidence="3" id="KW-1185">Reference proteome</keyword>
<gene>
    <name evidence="2" type="ORF">OHC33_008026</name>
</gene>
<comment type="caution">
    <text evidence="2">The sequence shown here is derived from an EMBL/GenBank/DDBJ whole genome shotgun (WGS) entry which is preliminary data.</text>
</comment>
<name>A0AAN8EAY1_9EURO</name>
<dbReference type="PANTHER" id="PTHR13268">
    <property type="entry name" value="BREAST CARCINOMA AMPLIFIED SEQUENCE 3"/>
    <property type="match status" value="1"/>
</dbReference>
<sequence>MPRKKVQQQPPVVEHYPDPDEASLLPGIDDEPEQQPEPEPEPEPARPRRKKNRNAHNRPPPVEGSSPEPTDYGSIAQPDPPLDPPSSQPLLSQARYPVHSKSRPVDIREELIASEKVSDQYTPPRDGGLAEELYSRSPQSVAISSAANTPPVEPGFSTRHSFKTRTPPISPPPRNARPVSFTGSIPPVPGYPRYPPGNYGSPPVAPAPPHMPQPHFYAAHDIDIGIPTTSRPSINEESVFTKFVRLPNGTAGTNHGIISGYEGRLNICSFDGGAIEEVGTLSNLPGVVVDADLLKWTSGTDPFAELRPLLAVTLLRSEVTAGGVSQYDLNVSIYSLSQHKLVMELLRTPIEPFQHMTHDPLSVSHLPLNHLRLMTSANCLSVSSGRSGEVFVFCPYTFEGASSFECLGKFWTTIQPKEQRRDSSHHRLSTPEAVAVNPNRVGQDENIPIMSISGRWLAICPPVTGSHRSIGAVLSGAVAVHRQAGIDATSAGTRPSINCEVDSPDADTLLGKVARGVAQEVMKAGKWLGDQGMQYWQNYWRKDEQTGPTSQPAPYHNMAYANASSYGQFPPTHADAAPATKDPDLVSIFDLRAIHDPYGRKAGSLTPVATFQPPHGCSFLSFAPHGLSLLSASHKGDYQYVWDLLEMKHVRTHATDTDGDTARSTPQVRQLARFDRLSGSVIVDVLWQKPQLSRIAILTKNKTIHLFDLPAAAMRWPPPRAPKKTRPISAPPTGAAAVEHAAAPSGGFFASAMNIAGRTQPMLTNLRGRTPSAGGGFAGIGQAGFGIATATGARGSKAVAAGLSRSLGAATETVSRLQHAGDNKVHLKSEREVVAGRLIWIRRASKAGVCILSENGLKYYQVRKSKARDQRQRDATVFEARRAVVVKFPALTTNKPGESDDHECQGSWNLRSEPVNSTGSIHPLSFAEIDTNAPFQPFHSDMRVTLSVFESDMHGLRVKSKKPKSSEIRVQDHWVFGDEMSCTKLNTYSAQSRDEEDSRSVIYRETSVTSGNAAQDEQIVSTTRKRKPKRGNPGHASHMADEDEPLQEGFFEDDCDVLDFAIDRV</sequence>
<feature type="compositionally biased region" description="Polar residues" evidence="1">
    <location>
        <begin position="1006"/>
        <end position="1022"/>
    </location>
</feature>
<evidence type="ECO:0000313" key="3">
    <source>
        <dbReference type="Proteomes" id="UP001316803"/>
    </source>
</evidence>
<feature type="compositionally biased region" description="Pro residues" evidence="1">
    <location>
        <begin position="78"/>
        <end position="87"/>
    </location>
</feature>
<evidence type="ECO:0000313" key="2">
    <source>
        <dbReference type="EMBL" id="KAK5950954.1"/>
    </source>
</evidence>
<feature type="compositionally biased region" description="Basic residues" evidence="1">
    <location>
        <begin position="47"/>
        <end position="56"/>
    </location>
</feature>
<dbReference type="InterPro" id="IPR045142">
    <property type="entry name" value="BCAS3-like"/>
</dbReference>
<reference evidence="2 3" key="1">
    <citation type="submission" date="2022-12" db="EMBL/GenBank/DDBJ databases">
        <title>Genomic features and morphological characterization of a novel Knufia sp. strain isolated from spacecraft assembly facility.</title>
        <authorList>
            <person name="Teixeira M."/>
            <person name="Chander A.M."/>
            <person name="Stajich J.E."/>
            <person name="Venkateswaran K."/>
        </authorList>
    </citation>
    <scope>NUCLEOTIDE SEQUENCE [LARGE SCALE GENOMIC DNA]</scope>
    <source>
        <strain evidence="2 3">FJI-L2-BK-P2</strain>
    </source>
</reference>
<feature type="compositionally biased region" description="Basic and acidic residues" evidence="1">
    <location>
        <begin position="103"/>
        <end position="118"/>
    </location>
</feature>
<dbReference type="GO" id="GO:0006914">
    <property type="term" value="P:autophagy"/>
    <property type="evidence" value="ECO:0007669"/>
    <property type="project" value="InterPro"/>
</dbReference>
<dbReference type="InterPro" id="IPR036322">
    <property type="entry name" value="WD40_repeat_dom_sf"/>
</dbReference>
<dbReference type="GO" id="GO:0042594">
    <property type="term" value="P:response to starvation"/>
    <property type="evidence" value="ECO:0007669"/>
    <property type="project" value="TreeGrafter"/>
</dbReference>
<feature type="compositionally biased region" description="Acidic residues" evidence="1">
    <location>
        <begin position="28"/>
        <end position="42"/>
    </location>
</feature>
<feature type="region of interest" description="Disordered" evidence="1">
    <location>
        <begin position="1"/>
        <end position="181"/>
    </location>
</feature>
<proteinExistence type="predicted"/>
<dbReference type="EMBL" id="JAKLMC020000023">
    <property type="protein sequence ID" value="KAK5950954.1"/>
    <property type="molecule type" value="Genomic_DNA"/>
</dbReference>
<dbReference type="AlphaFoldDB" id="A0AAN8EAY1"/>
<accession>A0AAN8EAY1</accession>
<dbReference type="PANTHER" id="PTHR13268:SF0">
    <property type="entry name" value="BCAS3 MICROTUBULE ASSOCIATED CELL MIGRATION FACTOR"/>
    <property type="match status" value="1"/>
</dbReference>